<dbReference type="PANTHER" id="PTHR17224:SF1">
    <property type="entry name" value="PEPTIDYL-TRNA HYDROLASE"/>
    <property type="match status" value="1"/>
</dbReference>
<dbReference type="STRING" id="1312852.EG19_08975"/>
<feature type="site" description="Stabilizes the basic form of H active site to accept a proton" evidence="7">
    <location>
        <position position="92"/>
    </location>
</feature>
<comment type="catalytic activity">
    <reaction evidence="7 8">
        <text>an N-acyl-L-alpha-aminoacyl-tRNA + H2O = an N-acyl-L-amino acid + a tRNA + H(+)</text>
        <dbReference type="Rhea" id="RHEA:54448"/>
        <dbReference type="Rhea" id="RHEA-COMP:10123"/>
        <dbReference type="Rhea" id="RHEA-COMP:13883"/>
        <dbReference type="ChEBI" id="CHEBI:15377"/>
        <dbReference type="ChEBI" id="CHEBI:15378"/>
        <dbReference type="ChEBI" id="CHEBI:59874"/>
        <dbReference type="ChEBI" id="CHEBI:78442"/>
        <dbReference type="ChEBI" id="CHEBI:138191"/>
        <dbReference type="EC" id="3.1.1.29"/>
    </reaction>
</comment>
<evidence type="ECO:0000256" key="7">
    <source>
        <dbReference type="HAMAP-Rule" id="MF_00083"/>
    </source>
</evidence>
<evidence type="ECO:0000256" key="1">
    <source>
        <dbReference type="ARBA" id="ARBA00013260"/>
    </source>
</evidence>
<evidence type="ECO:0000256" key="8">
    <source>
        <dbReference type="RuleBase" id="RU000673"/>
    </source>
</evidence>
<dbReference type="GO" id="GO:0072344">
    <property type="term" value="P:rescue of stalled ribosome"/>
    <property type="evidence" value="ECO:0007669"/>
    <property type="project" value="UniProtKB-UniRule"/>
</dbReference>
<evidence type="ECO:0000313" key="11">
    <source>
        <dbReference type="Proteomes" id="UP000027284"/>
    </source>
</evidence>
<dbReference type="Gene3D" id="3.40.50.1470">
    <property type="entry name" value="Peptidyl-tRNA hydrolase"/>
    <property type="match status" value="1"/>
</dbReference>
<comment type="similarity">
    <text evidence="5 7 9">Belongs to the PTH family.</text>
</comment>
<keyword evidence="4 7" id="KW-0694">RNA-binding</keyword>
<keyword evidence="7" id="KW-0963">Cytoplasm</keyword>
<dbReference type="PROSITE" id="PS01195">
    <property type="entry name" value="PEPT_TRNA_HYDROL_1"/>
    <property type="match status" value="1"/>
</dbReference>
<dbReference type="EMBL" id="JMFG01000004">
    <property type="protein sequence ID" value="KDA54772.1"/>
    <property type="molecule type" value="Genomic_DNA"/>
</dbReference>
<feature type="binding site" evidence="7">
    <location>
        <position position="16"/>
    </location>
    <ligand>
        <name>tRNA</name>
        <dbReference type="ChEBI" id="CHEBI:17843"/>
    </ligand>
</feature>
<dbReference type="InterPro" id="IPR001328">
    <property type="entry name" value="Pept_tRNA_hydro"/>
</dbReference>
<evidence type="ECO:0000256" key="2">
    <source>
        <dbReference type="ARBA" id="ARBA00022555"/>
    </source>
</evidence>
<dbReference type="EC" id="3.1.1.29" evidence="1 7"/>
<comment type="subcellular location">
    <subcellularLocation>
        <location evidence="7">Cytoplasm</location>
    </subcellularLocation>
</comment>
<reference evidence="10 11" key="1">
    <citation type="submission" date="2014-04" db="EMBL/GenBank/DDBJ databases">
        <title>The Genome Sequence of Thermoanaerobaculum aquaticum MP-01, The First Cultivated Group 23 Acidobacterium.</title>
        <authorList>
            <person name="Stamps B.W."/>
            <person name="Losey N.A."/>
            <person name="Lawson P.A."/>
            <person name="Stevenson B.S."/>
        </authorList>
    </citation>
    <scope>NUCLEOTIDE SEQUENCE [LARGE SCALE GENOMIC DNA]</scope>
    <source>
        <strain evidence="10 11">MP-01</strain>
    </source>
</reference>
<dbReference type="AlphaFoldDB" id="A0A062XQ79"/>
<keyword evidence="11" id="KW-1185">Reference proteome</keyword>
<evidence type="ECO:0000256" key="9">
    <source>
        <dbReference type="RuleBase" id="RU004320"/>
    </source>
</evidence>
<comment type="function">
    <text evidence="7">Hydrolyzes ribosome-free peptidyl-tRNAs (with 1 or more amino acids incorporated), which drop off the ribosome during protein synthesis, or as a result of ribosome stalling.</text>
</comment>
<dbReference type="CDD" id="cd00462">
    <property type="entry name" value="PTH"/>
    <property type="match status" value="1"/>
</dbReference>
<dbReference type="HAMAP" id="MF_00083">
    <property type="entry name" value="Pept_tRNA_hydro_bact"/>
    <property type="match status" value="1"/>
</dbReference>
<dbReference type="GO" id="GO:0004045">
    <property type="term" value="F:peptidyl-tRNA hydrolase activity"/>
    <property type="evidence" value="ECO:0007669"/>
    <property type="project" value="UniProtKB-UniRule"/>
</dbReference>
<name>A0A062XQ79_9BACT</name>
<keyword evidence="3 7" id="KW-0378">Hydrolase</keyword>
<evidence type="ECO:0000256" key="5">
    <source>
        <dbReference type="ARBA" id="ARBA00038063"/>
    </source>
</evidence>
<feature type="active site" description="Proton acceptor" evidence="7">
    <location>
        <position position="21"/>
    </location>
</feature>
<accession>A0A062XQ79</accession>
<dbReference type="GO" id="GO:0005737">
    <property type="term" value="C:cytoplasm"/>
    <property type="evidence" value="ECO:0007669"/>
    <property type="project" value="UniProtKB-SubCell"/>
</dbReference>
<dbReference type="GO" id="GO:0000049">
    <property type="term" value="F:tRNA binding"/>
    <property type="evidence" value="ECO:0007669"/>
    <property type="project" value="UniProtKB-UniRule"/>
</dbReference>
<evidence type="ECO:0000256" key="6">
    <source>
        <dbReference type="ARBA" id="ARBA00050038"/>
    </source>
</evidence>
<keyword evidence="2 7" id="KW-0820">tRNA-binding</keyword>
<dbReference type="Proteomes" id="UP000027284">
    <property type="component" value="Unassembled WGS sequence"/>
</dbReference>
<dbReference type="FunFam" id="3.40.50.1470:FF:000001">
    <property type="entry name" value="Peptidyl-tRNA hydrolase"/>
    <property type="match status" value="1"/>
</dbReference>
<feature type="binding site" evidence="7">
    <location>
        <position position="67"/>
    </location>
    <ligand>
        <name>tRNA</name>
        <dbReference type="ChEBI" id="CHEBI:17843"/>
    </ligand>
</feature>
<dbReference type="PANTHER" id="PTHR17224">
    <property type="entry name" value="PEPTIDYL-TRNA HYDROLASE"/>
    <property type="match status" value="1"/>
</dbReference>
<evidence type="ECO:0000256" key="3">
    <source>
        <dbReference type="ARBA" id="ARBA00022801"/>
    </source>
</evidence>
<dbReference type="PROSITE" id="PS01196">
    <property type="entry name" value="PEPT_TRNA_HYDROL_2"/>
    <property type="match status" value="1"/>
</dbReference>
<dbReference type="NCBIfam" id="TIGR00447">
    <property type="entry name" value="pth"/>
    <property type="match status" value="1"/>
</dbReference>
<comment type="caution">
    <text evidence="10">The sequence shown here is derived from an EMBL/GenBank/DDBJ whole genome shotgun (WGS) entry which is preliminary data.</text>
</comment>
<feature type="site" description="Discriminates between blocked and unblocked aminoacyl-tRNA" evidence="7">
    <location>
        <position position="11"/>
    </location>
</feature>
<protein>
    <recommendedName>
        <fullName evidence="6 7">Peptidyl-tRNA hydrolase</fullName>
        <shortName evidence="7">Pth</shortName>
        <ecNumber evidence="1 7">3.1.1.29</ecNumber>
    </recommendedName>
</protein>
<comment type="subunit">
    <text evidence="7">Monomer.</text>
</comment>
<dbReference type="GO" id="GO:0006515">
    <property type="term" value="P:protein quality control for misfolded or incompletely synthesized proteins"/>
    <property type="evidence" value="ECO:0007669"/>
    <property type="project" value="UniProtKB-UniRule"/>
</dbReference>
<feature type="binding site" evidence="7">
    <location>
        <position position="113"/>
    </location>
    <ligand>
        <name>tRNA</name>
        <dbReference type="ChEBI" id="CHEBI:17843"/>
    </ligand>
</feature>
<organism evidence="10 11">
    <name type="scientific">Thermoanaerobaculum aquaticum</name>
    <dbReference type="NCBI Taxonomy" id="1312852"/>
    <lineage>
        <taxon>Bacteria</taxon>
        <taxon>Pseudomonadati</taxon>
        <taxon>Acidobacteriota</taxon>
        <taxon>Thermoanaerobaculia</taxon>
        <taxon>Thermoanaerobaculales</taxon>
        <taxon>Thermoanaerobaculaceae</taxon>
        <taxon>Thermoanaerobaculum</taxon>
    </lineage>
</organism>
<evidence type="ECO:0000313" key="10">
    <source>
        <dbReference type="EMBL" id="KDA54772.1"/>
    </source>
</evidence>
<proteinExistence type="inferred from homology"/>
<dbReference type="InterPro" id="IPR036416">
    <property type="entry name" value="Pept_tRNA_hydro_sf"/>
</dbReference>
<dbReference type="Pfam" id="PF01195">
    <property type="entry name" value="Pept_tRNA_hydro"/>
    <property type="match status" value="1"/>
</dbReference>
<comment type="function">
    <text evidence="7">Catalyzes the release of premature peptidyl moieties from peptidyl-tRNA molecules trapped in stalled 50S ribosomal subunits, and thus maintains levels of free tRNAs and 50S ribosomes.</text>
</comment>
<sequence length="191" mass="20841">MELAAIVGLGNPGAEYERTRHNVGFRVVDELARRFRCGSFKPRPYALVAERSGSRRVLLVKPTTYMNRSGQAVAALCREEGLVPAQVLVVVDDVDLPLGQLRLRSRGGPGTHNGLRSVVEAVGESFPRLRLGVRGAQPWSDLAAYVLAPFTEEEEPVAEAMVQRAADCVEEALFSGLARAANRFNVRNALE</sequence>
<evidence type="ECO:0000256" key="4">
    <source>
        <dbReference type="ARBA" id="ARBA00022884"/>
    </source>
</evidence>
<feature type="binding site" evidence="7">
    <location>
        <position position="65"/>
    </location>
    <ligand>
        <name>tRNA</name>
        <dbReference type="ChEBI" id="CHEBI:17843"/>
    </ligand>
</feature>
<dbReference type="InterPro" id="IPR018171">
    <property type="entry name" value="Pept_tRNA_hydro_CS"/>
</dbReference>
<dbReference type="SUPFAM" id="SSF53178">
    <property type="entry name" value="Peptidyl-tRNA hydrolase-like"/>
    <property type="match status" value="1"/>
</dbReference>
<gene>
    <name evidence="7" type="primary">pth</name>
    <name evidence="10" type="ORF">EG19_08975</name>
</gene>